<evidence type="ECO:0000256" key="1">
    <source>
        <dbReference type="ARBA" id="ARBA00023267"/>
    </source>
</evidence>
<organism evidence="3 4">
    <name type="scientific">Candidatus Galacturonatibacter soehngenii</name>
    <dbReference type="NCBI Taxonomy" id="2307010"/>
    <lineage>
        <taxon>Bacteria</taxon>
        <taxon>Bacillati</taxon>
        <taxon>Bacillota</taxon>
        <taxon>Clostridia</taxon>
        <taxon>Lachnospirales</taxon>
        <taxon>Lachnospiraceae</taxon>
        <taxon>Candidatus Galacturonatibacter</taxon>
    </lineage>
</organism>
<dbReference type="InterPro" id="IPR011053">
    <property type="entry name" value="Single_hybrid_motif"/>
</dbReference>
<dbReference type="Gene3D" id="2.40.50.100">
    <property type="match status" value="1"/>
</dbReference>
<feature type="domain" description="Lipoyl-binding" evidence="2">
    <location>
        <begin position="35"/>
        <end position="112"/>
    </location>
</feature>
<proteinExistence type="predicted"/>
<evidence type="ECO:0000259" key="2">
    <source>
        <dbReference type="PROSITE" id="PS50968"/>
    </source>
</evidence>
<dbReference type="InterPro" id="IPR000089">
    <property type="entry name" value="Biotin_lipoyl"/>
</dbReference>
<dbReference type="PANTHER" id="PTHR45266">
    <property type="entry name" value="OXALOACETATE DECARBOXYLASE ALPHA CHAIN"/>
    <property type="match status" value="1"/>
</dbReference>
<dbReference type="Pfam" id="PF00364">
    <property type="entry name" value="Biotin_lipoyl"/>
    <property type="match status" value="1"/>
</dbReference>
<dbReference type="CDD" id="cd06850">
    <property type="entry name" value="biotinyl_domain"/>
    <property type="match status" value="1"/>
</dbReference>
<sequence length="112" mass="12312">MKKYYVEVNKTPYEVLIKEVTNEVSETKQTNTMHATTLPTTDVENIISPMPGSIFKINIKNGQTVKAGDVLFVLEAMKMENEIMAPKDGTVTNINVQEGTSVESGTILCSIS</sequence>
<dbReference type="Proteomes" id="UP000461768">
    <property type="component" value="Unassembled WGS sequence"/>
</dbReference>
<evidence type="ECO:0000313" key="4">
    <source>
        <dbReference type="Proteomes" id="UP000461768"/>
    </source>
</evidence>
<dbReference type="PROSITE" id="PS50968">
    <property type="entry name" value="BIOTINYL_LIPOYL"/>
    <property type="match status" value="1"/>
</dbReference>
<dbReference type="RefSeq" id="WP_151145789.1">
    <property type="nucleotide sequence ID" value="NZ_WAGX01000005.1"/>
</dbReference>
<protein>
    <submittedName>
        <fullName evidence="3">Acetyl-CoA carboxylase biotin carboxyl carrier protein subunit</fullName>
    </submittedName>
</protein>
<dbReference type="AlphaFoldDB" id="A0A7V7QLG0"/>
<dbReference type="OrthoDB" id="9812676at2"/>
<dbReference type="SUPFAM" id="SSF51230">
    <property type="entry name" value="Single hybrid motif"/>
    <property type="match status" value="1"/>
</dbReference>
<evidence type="ECO:0000313" key="3">
    <source>
        <dbReference type="EMBL" id="KAB1438406.1"/>
    </source>
</evidence>
<dbReference type="PANTHER" id="PTHR45266:SF3">
    <property type="entry name" value="OXALOACETATE DECARBOXYLASE ALPHA CHAIN"/>
    <property type="match status" value="1"/>
</dbReference>
<keyword evidence="1" id="KW-0092">Biotin</keyword>
<comment type="caution">
    <text evidence="3">The sequence shown here is derived from an EMBL/GenBank/DDBJ whole genome shotgun (WGS) entry which is preliminary data.</text>
</comment>
<accession>A0A7V7QLG0</accession>
<dbReference type="PROSITE" id="PS00188">
    <property type="entry name" value="BIOTIN"/>
    <property type="match status" value="1"/>
</dbReference>
<reference evidence="3 4" key="2">
    <citation type="submission" date="2020-02" db="EMBL/GenBank/DDBJ databases">
        <title>Candidatus Galacturonibacter soehngenii shows hetero-acetogenic catabolism of galacturonic acid but lacks a canonical carbon monoxide dehydrogenase/acetyl-CoA synthase complex.</title>
        <authorList>
            <person name="Diender M."/>
            <person name="Stouten G.R."/>
            <person name="Petersen J.F."/>
            <person name="Nielsen P.H."/>
            <person name="Dueholm M.S."/>
            <person name="Pronk J.T."/>
            <person name="Van Loosdrecht M.C.M."/>
        </authorList>
    </citation>
    <scope>NUCLEOTIDE SEQUENCE [LARGE SCALE GENOMIC DNA]</scope>
    <source>
        <strain evidence="3">GalUA</strain>
    </source>
</reference>
<reference evidence="3 4" key="1">
    <citation type="submission" date="2019-09" db="EMBL/GenBank/DDBJ databases">
        <authorList>
            <person name="Valk L.C."/>
        </authorList>
    </citation>
    <scope>NUCLEOTIDE SEQUENCE [LARGE SCALE GENOMIC DNA]</scope>
    <source>
        <strain evidence="3">GalUA</strain>
    </source>
</reference>
<dbReference type="FunFam" id="2.40.50.100:FF:000003">
    <property type="entry name" value="Acetyl-CoA carboxylase biotin carboxyl carrier protein"/>
    <property type="match status" value="1"/>
</dbReference>
<dbReference type="InterPro" id="IPR001882">
    <property type="entry name" value="Biotin_BS"/>
</dbReference>
<dbReference type="EMBL" id="WAGX01000005">
    <property type="protein sequence ID" value="KAB1438406.1"/>
    <property type="molecule type" value="Genomic_DNA"/>
</dbReference>
<name>A0A7V7QLG0_9FIRM</name>
<gene>
    <name evidence="3" type="ORF">F7O84_12755</name>
</gene>
<dbReference type="InterPro" id="IPR050709">
    <property type="entry name" value="Biotin_Carboxyl_Carrier/Decarb"/>
</dbReference>
<keyword evidence="4" id="KW-1185">Reference proteome</keyword>